<evidence type="ECO:0000313" key="1">
    <source>
        <dbReference type="EMBL" id="THJ29366.1"/>
    </source>
</evidence>
<name>A0A4S5BJ63_BIFLI</name>
<evidence type="ECO:0000313" key="2">
    <source>
        <dbReference type="Proteomes" id="UP000306697"/>
    </source>
</evidence>
<dbReference type="EMBL" id="SSWL01000009">
    <property type="protein sequence ID" value="THJ29366.1"/>
    <property type="molecule type" value="Genomic_DNA"/>
</dbReference>
<dbReference type="Gene3D" id="3.30.70.1210">
    <property type="entry name" value="Crispr-associated protein, domain 2"/>
    <property type="match status" value="1"/>
</dbReference>
<dbReference type="NCBIfam" id="TIGR01907">
    <property type="entry name" value="casE_Cse3"/>
    <property type="match status" value="1"/>
</dbReference>
<dbReference type="Proteomes" id="UP000306697">
    <property type="component" value="Unassembled WGS sequence"/>
</dbReference>
<sequence length="227" mass="25644">MTIFTRAMIDPRHRLAMRALASLERMHAIIARATDGDTDLSRVLWRLDPGRTRQPSRLYIVSPNVPDAEILRQELGVGTADISTCSYEPFLSRLECGQEWGFRLKANPTHSEPSGEPGKRGKRTGIIRVEEQQEWLFHQARRAGFHMPINRLELPEVLVRHSVQEKFRRKGSTVTLTSATYDGVLVVDDPDLLRRSLIGGIGRAKGYGFGLLTLVPLADDHRKEPRS</sequence>
<reference evidence="1 2" key="1">
    <citation type="submission" date="2019-04" db="EMBL/GenBank/DDBJ databases">
        <title>Genome Announcement To Ensure Probiotic Safety of Bifidobacterium longum subsp infantis UBBI-01.</title>
        <authorList>
            <person name="Sulthana A."/>
            <person name="Lakshmi S.G."/>
            <person name="Madempudi R.S."/>
        </authorList>
    </citation>
    <scope>NUCLEOTIDE SEQUENCE [LARGE SCALE GENOMIC DNA]</scope>
    <source>
        <strain evidence="1 2">UBBI-01</strain>
    </source>
</reference>
<dbReference type="RefSeq" id="WP_136500661.1">
    <property type="nucleotide sequence ID" value="NZ_CABHMM010000001.1"/>
</dbReference>
<dbReference type="Pfam" id="PF08798">
    <property type="entry name" value="CRISPR_assoc"/>
    <property type="match status" value="1"/>
</dbReference>
<gene>
    <name evidence="1" type="primary">cas6e</name>
    <name evidence="1" type="ORF">E6L38_07145</name>
</gene>
<organism evidence="1 2">
    <name type="scientific">Bifidobacterium longum subsp. infantis</name>
    <dbReference type="NCBI Taxonomy" id="1682"/>
    <lineage>
        <taxon>Bacteria</taxon>
        <taxon>Bacillati</taxon>
        <taxon>Actinomycetota</taxon>
        <taxon>Actinomycetes</taxon>
        <taxon>Bifidobacteriales</taxon>
        <taxon>Bifidobacteriaceae</taxon>
        <taxon>Bifidobacterium</taxon>
    </lineage>
</organism>
<dbReference type="SUPFAM" id="SSF117987">
    <property type="entry name" value="CRISPR-associated protein"/>
    <property type="match status" value="2"/>
</dbReference>
<dbReference type="InterPro" id="IPR010179">
    <property type="entry name" value="CRISPR-assoc_prot_Cse3"/>
</dbReference>
<proteinExistence type="predicted"/>
<accession>A0A4S5BJ63</accession>
<protein>
    <submittedName>
        <fullName evidence="1">Type I-E CRISPR-associated protein Cas6/Cse3/CasE</fullName>
    </submittedName>
</protein>
<dbReference type="Gene3D" id="3.30.70.1200">
    <property type="entry name" value="Crispr-associated protein, domain 1"/>
    <property type="match status" value="1"/>
</dbReference>
<dbReference type="CDD" id="cd09727">
    <property type="entry name" value="Cas6_I-E"/>
    <property type="match status" value="1"/>
</dbReference>
<comment type="caution">
    <text evidence="1">The sequence shown here is derived from an EMBL/GenBank/DDBJ whole genome shotgun (WGS) entry which is preliminary data.</text>
</comment>
<dbReference type="SMART" id="SM01101">
    <property type="entry name" value="CRISPR_assoc"/>
    <property type="match status" value="1"/>
</dbReference>
<dbReference type="AlphaFoldDB" id="A0A4S5BJ63"/>